<gene>
    <name evidence="7" type="ORF">G5B46_07135</name>
</gene>
<dbReference type="SUPFAM" id="SSF88946">
    <property type="entry name" value="Sigma2 domain of RNA polymerase sigma factors"/>
    <property type="match status" value="1"/>
</dbReference>
<dbReference type="InterPro" id="IPR014284">
    <property type="entry name" value="RNA_pol_sigma-70_dom"/>
</dbReference>
<keyword evidence="3" id="KW-0731">Sigma factor</keyword>
<dbReference type="InterPro" id="IPR039425">
    <property type="entry name" value="RNA_pol_sigma-70-like"/>
</dbReference>
<reference evidence="7" key="1">
    <citation type="submission" date="2020-02" db="EMBL/GenBank/DDBJ databases">
        <authorList>
            <person name="Gao J."/>
            <person name="Sun J."/>
        </authorList>
    </citation>
    <scope>NUCLEOTIDE SEQUENCE</scope>
    <source>
        <strain evidence="7">602-2</strain>
    </source>
</reference>
<accession>A0A6G4QVL5</accession>
<evidence type="ECO:0000256" key="4">
    <source>
        <dbReference type="ARBA" id="ARBA00023163"/>
    </source>
</evidence>
<sequence length="167" mass="18554">MPPLDGPLIAPPAAPSPLADAFLRHESWLLDALTRRYGPTAAADIAQETFLRARTVPYETVRHPRALLLKIAMNLASNRFRKASREVLVDPRDPVFERAPAPPSQDEAAFFVQMIMALTPKLRDVFVLSHVKGLSYREIAQLRGISVKAVEKRMSLAIAKCAELMRG</sequence>
<dbReference type="InterPro" id="IPR007627">
    <property type="entry name" value="RNA_pol_sigma70_r2"/>
</dbReference>
<dbReference type="RefSeq" id="WP_165257263.1">
    <property type="nucleotide sequence ID" value="NZ_JAAKGT010000002.1"/>
</dbReference>
<keyword evidence="4" id="KW-0804">Transcription</keyword>
<evidence type="ECO:0000259" key="5">
    <source>
        <dbReference type="Pfam" id="PF04542"/>
    </source>
</evidence>
<dbReference type="Gene3D" id="1.10.1740.10">
    <property type="match status" value="1"/>
</dbReference>
<evidence type="ECO:0000313" key="7">
    <source>
        <dbReference type="EMBL" id="NGM49374.1"/>
    </source>
</evidence>
<organism evidence="7">
    <name type="scientific">Caulobacter sp. 602-2</name>
    <dbReference type="NCBI Taxonomy" id="2710887"/>
    <lineage>
        <taxon>Bacteria</taxon>
        <taxon>Pseudomonadati</taxon>
        <taxon>Pseudomonadota</taxon>
        <taxon>Alphaproteobacteria</taxon>
        <taxon>Caulobacterales</taxon>
        <taxon>Caulobacteraceae</taxon>
        <taxon>Caulobacter</taxon>
    </lineage>
</organism>
<comment type="similarity">
    <text evidence="1">Belongs to the sigma-70 factor family. ECF subfamily.</text>
</comment>
<evidence type="ECO:0000259" key="6">
    <source>
        <dbReference type="Pfam" id="PF08281"/>
    </source>
</evidence>
<evidence type="ECO:0000256" key="3">
    <source>
        <dbReference type="ARBA" id="ARBA00023082"/>
    </source>
</evidence>
<dbReference type="Pfam" id="PF08281">
    <property type="entry name" value="Sigma70_r4_2"/>
    <property type="match status" value="1"/>
</dbReference>
<dbReference type="GO" id="GO:0006352">
    <property type="term" value="P:DNA-templated transcription initiation"/>
    <property type="evidence" value="ECO:0007669"/>
    <property type="project" value="InterPro"/>
</dbReference>
<dbReference type="InterPro" id="IPR036388">
    <property type="entry name" value="WH-like_DNA-bd_sf"/>
</dbReference>
<dbReference type="NCBIfam" id="TIGR02937">
    <property type="entry name" value="sigma70-ECF"/>
    <property type="match status" value="1"/>
</dbReference>
<feature type="domain" description="RNA polymerase sigma-70 region 2" evidence="5">
    <location>
        <begin position="23"/>
        <end position="85"/>
    </location>
</feature>
<dbReference type="Pfam" id="PF04542">
    <property type="entry name" value="Sigma70_r2"/>
    <property type="match status" value="1"/>
</dbReference>
<dbReference type="InterPro" id="IPR013249">
    <property type="entry name" value="RNA_pol_sigma70_r4_t2"/>
</dbReference>
<dbReference type="InterPro" id="IPR013325">
    <property type="entry name" value="RNA_pol_sigma_r2"/>
</dbReference>
<proteinExistence type="inferred from homology"/>
<feature type="domain" description="RNA polymerase sigma factor 70 region 4 type 2" evidence="6">
    <location>
        <begin position="113"/>
        <end position="161"/>
    </location>
</feature>
<protein>
    <submittedName>
        <fullName evidence="7">RNA polymerase sigma factor</fullName>
    </submittedName>
</protein>
<dbReference type="CDD" id="cd06171">
    <property type="entry name" value="Sigma70_r4"/>
    <property type="match status" value="1"/>
</dbReference>
<name>A0A6G4QVL5_9CAUL</name>
<dbReference type="SUPFAM" id="SSF88659">
    <property type="entry name" value="Sigma3 and sigma4 domains of RNA polymerase sigma factors"/>
    <property type="match status" value="1"/>
</dbReference>
<dbReference type="InterPro" id="IPR013324">
    <property type="entry name" value="RNA_pol_sigma_r3/r4-like"/>
</dbReference>
<keyword evidence="2" id="KW-0805">Transcription regulation</keyword>
<evidence type="ECO:0000256" key="2">
    <source>
        <dbReference type="ARBA" id="ARBA00023015"/>
    </source>
</evidence>
<comment type="caution">
    <text evidence="7">The sequence shown here is derived from an EMBL/GenBank/DDBJ whole genome shotgun (WGS) entry which is preliminary data.</text>
</comment>
<evidence type="ECO:0000256" key="1">
    <source>
        <dbReference type="ARBA" id="ARBA00010641"/>
    </source>
</evidence>
<dbReference type="PANTHER" id="PTHR43133">
    <property type="entry name" value="RNA POLYMERASE ECF-TYPE SIGMA FACTO"/>
    <property type="match status" value="1"/>
</dbReference>
<dbReference type="PANTHER" id="PTHR43133:SF63">
    <property type="entry name" value="RNA POLYMERASE SIGMA FACTOR FECI-RELATED"/>
    <property type="match status" value="1"/>
</dbReference>
<dbReference type="GO" id="GO:0016987">
    <property type="term" value="F:sigma factor activity"/>
    <property type="evidence" value="ECO:0007669"/>
    <property type="project" value="UniProtKB-KW"/>
</dbReference>
<dbReference type="GO" id="GO:0003677">
    <property type="term" value="F:DNA binding"/>
    <property type="evidence" value="ECO:0007669"/>
    <property type="project" value="InterPro"/>
</dbReference>
<dbReference type="AlphaFoldDB" id="A0A6G4QVL5"/>
<dbReference type="Gene3D" id="1.10.10.10">
    <property type="entry name" value="Winged helix-like DNA-binding domain superfamily/Winged helix DNA-binding domain"/>
    <property type="match status" value="1"/>
</dbReference>
<dbReference type="EMBL" id="JAAKGT010000002">
    <property type="protein sequence ID" value="NGM49374.1"/>
    <property type="molecule type" value="Genomic_DNA"/>
</dbReference>